<dbReference type="Pfam" id="PF13976">
    <property type="entry name" value="gag_pre-integrs"/>
    <property type="match status" value="1"/>
</dbReference>
<protein>
    <recommendedName>
        <fullName evidence="10">Integrase catalytic domain-containing protein</fullName>
    </recommendedName>
</protein>
<sequence length="281" mass="32753">MIVDYSGNIRERAKRIGDLYFMKEADQSRQVASFAKQKISLSGWHVQLRHLNNQDMKMMFQKGHVEGTVTVQIEDVWNCSTCVAAKMTREPFQSRSPYVKKPLEVIHTDVCGPMRTTSKGGARWFVTFIDEHTRFCYVYPMKEKSQVVEKFIEFKNLVENQTGHFIKELQSDGGKDYDNNRLDKSLYSAAQSTAKWDFTANYIRNRCFTETIGCTPYEKWTGYKPNIWHMRSFGEKVHALDENPTKGKFNRRGHEGVFLEYSYDLKAFRIWLTGAKKVICS</sequence>
<evidence type="ECO:0000256" key="8">
    <source>
        <dbReference type="ARBA" id="ARBA00022932"/>
    </source>
</evidence>
<dbReference type="InterPro" id="IPR036397">
    <property type="entry name" value="RNaseH_sf"/>
</dbReference>
<evidence type="ECO:0000256" key="2">
    <source>
        <dbReference type="ARBA" id="ARBA00022723"/>
    </source>
</evidence>
<dbReference type="SUPFAM" id="SSF53098">
    <property type="entry name" value="Ribonuclease H-like"/>
    <property type="match status" value="1"/>
</dbReference>
<evidence type="ECO:0000256" key="5">
    <source>
        <dbReference type="ARBA" id="ARBA00022842"/>
    </source>
</evidence>
<evidence type="ECO:0000313" key="11">
    <source>
        <dbReference type="EMBL" id="KAL3385488.1"/>
    </source>
</evidence>
<comment type="caution">
    <text evidence="11">The sequence shown here is derived from an EMBL/GenBank/DDBJ whole genome shotgun (WGS) entry which is preliminary data.</text>
</comment>
<keyword evidence="2" id="KW-0479">Metal-binding</keyword>
<dbReference type="EMBL" id="JBJJXI010000155">
    <property type="protein sequence ID" value="KAL3385488.1"/>
    <property type="molecule type" value="Genomic_DNA"/>
</dbReference>
<evidence type="ECO:0000256" key="1">
    <source>
        <dbReference type="ARBA" id="ARBA00022722"/>
    </source>
</evidence>
<reference evidence="11 12" key="1">
    <citation type="journal article" date="2024" name="bioRxiv">
        <title>A reference genome for Trichogramma kaykai: A tiny desert-dwelling parasitoid wasp with competing sex-ratio distorters.</title>
        <authorList>
            <person name="Culotta J."/>
            <person name="Lindsey A.R."/>
        </authorList>
    </citation>
    <scope>NUCLEOTIDE SEQUENCE [LARGE SCALE GENOMIC DNA]</scope>
    <source>
        <strain evidence="11 12">KSX58</strain>
    </source>
</reference>
<evidence type="ECO:0000256" key="3">
    <source>
        <dbReference type="ARBA" id="ARBA00022759"/>
    </source>
</evidence>
<dbReference type="AlphaFoldDB" id="A0ABD2VY10"/>
<dbReference type="Pfam" id="PF00665">
    <property type="entry name" value="rve"/>
    <property type="match status" value="1"/>
</dbReference>
<keyword evidence="8" id="KW-0808">Transferase</keyword>
<keyword evidence="5" id="KW-0460">Magnesium</keyword>
<evidence type="ECO:0000256" key="7">
    <source>
        <dbReference type="ARBA" id="ARBA00022918"/>
    </source>
</evidence>
<dbReference type="InterPro" id="IPR025724">
    <property type="entry name" value="GAG-pre-integrase_dom"/>
</dbReference>
<keyword evidence="7" id="KW-0695">RNA-directed DNA polymerase</keyword>
<dbReference type="PANTHER" id="PTHR42648:SF11">
    <property type="entry name" value="TRANSPOSON TY4-P GAG-POL POLYPROTEIN"/>
    <property type="match status" value="1"/>
</dbReference>
<keyword evidence="9" id="KW-0233">DNA recombination</keyword>
<keyword evidence="4" id="KW-0378">Hydrolase</keyword>
<evidence type="ECO:0000256" key="4">
    <source>
        <dbReference type="ARBA" id="ARBA00022801"/>
    </source>
</evidence>
<evidence type="ECO:0000313" key="12">
    <source>
        <dbReference type="Proteomes" id="UP001627154"/>
    </source>
</evidence>
<proteinExistence type="predicted"/>
<dbReference type="InterPro" id="IPR039537">
    <property type="entry name" value="Retrotran_Ty1/copia-like"/>
</dbReference>
<organism evidence="11 12">
    <name type="scientific">Trichogramma kaykai</name>
    <dbReference type="NCBI Taxonomy" id="54128"/>
    <lineage>
        <taxon>Eukaryota</taxon>
        <taxon>Metazoa</taxon>
        <taxon>Ecdysozoa</taxon>
        <taxon>Arthropoda</taxon>
        <taxon>Hexapoda</taxon>
        <taxon>Insecta</taxon>
        <taxon>Pterygota</taxon>
        <taxon>Neoptera</taxon>
        <taxon>Endopterygota</taxon>
        <taxon>Hymenoptera</taxon>
        <taxon>Apocrita</taxon>
        <taxon>Proctotrupomorpha</taxon>
        <taxon>Chalcidoidea</taxon>
        <taxon>Trichogrammatidae</taxon>
        <taxon>Trichogramma</taxon>
    </lineage>
</organism>
<evidence type="ECO:0000256" key="6">
    <source>
        <dbReference type="ARBA" id="ARBA00022908"/>
    </source>
</evidence>
<keyword evidence="3" id="KW-0255">Endonuclease</keyword>
<keyword evidence="8" id="KW-0548">Nucleotidyltransferase</keyword>
<gene>
    <name evidence="11" type="ORF">TKK_018860</name>
</gene>
<dbReference type="InterPro" id="IPR001584">
    <property type="entry name" value="Integrase_cat-core"/>
</dbReference>
<keyword evidence="6" id="KW-0229">DNA integration</keyword>
<evidence type="ECO:0000259" key="10">
    <source>
        <dbReference type="PROSITE" id="PS50994"/>
    </source>
</evidence>
<dbReference type="PROSITE" id="PS50994">
    <property type="entry name" value="INTEGRASE"/>
    <property type="match status" value="1"/>
</dbReference>
<name>A0ABD2VY10_9HYME</name>
<dbReference type="PANTHER" id="PTHR42648">
    <property type="entry name" value="TRANSPOSASE, PUTATIVE-RELATED"/>
    <property type="match status" value="1"/>
</dbReference>
<keyword evidence="12" id="KW-1185">Reference proteome</keyword>
<dbReference type="Gene3D" id="3.30.420.10">
    <property type="entry name" value="Ribonuclease H-like superfamily/Ribonuclease H"/>
    <property type="match status" value="1"/>
</dbReference>
<feature type="domain" description="Integrase catalytic" evidence="10">
    <location>
        <begin position="98"/>
        <end position="182"/>
    </location>
</feature>
<evidence type="ECO:0000256" key="9">
    <source>
        <dbReference type="ARBA" id="ARBA00023172"/>
    </source>
</evidence>
<dbReference type="Proteomes" id="UP001627154">
    <property type="component" value="Unassembled WGS sequence"/>
</dbReference>
<dbReference type="InterPro" id="IPR012337">
    <property type="entry name" value="RNaseH-like_sf"/>
</dbReference>
<keyword evidence="1" id="KW-0540">Nuclease</keyword>
<accession>A0ABD2VY10</accession>
<keyword evidence="8" id="KW-0239">DNA-directed DNA polymerase</keyword>